<accession>A0A0B1Q1K5</accession>
<proteinExistence type="predicted"/>
<dbReference type="InterPro" id="IPR001173">
    <property type="entry name" value="Glyco_trans_2-like"/>
</dbReference>
<name>A0A0B1Q1K5_9HYPH</name>
<dbReference type="Proteomes" id="UP000030826">
    <property type="component" value="Unassembled WGS sequence"/>
</dbReference>
<dbReference type="GO" id="GO:0016740">
    <property type="term" value="F:transferase activity"/>
    <property type="evidence" value="ECO:0007669"/>
    <property type="project" value="UniProtKB-KW"/>
</dbReference>
<evidence type="ECO:0000259" key="1">
    <source>
        <dbReference type="Pfam" id="PF00535"/>
    </source>
</evidence>
<evidence type="ECO:0000313" key="3">
    <source>
        <dbReference type="Proteomes" id="UP000030826"/>
    </source>
</evidence>
<dbReference type="SUPFAM" id="SSF53448">
    <property type="entry name" value="Nucleotide-diphospho-sugar transferases"/>
    <property type="match status" value="1"/>
</dbReference>
<comment type="caution">
    <text evidence="2">The sequence shown here is derived from an EMBL/GenBank/DDBJ whole genome shotgun (WGS) entry which is preliminary data.</text>
</comment>
<dbReference type="EMBL" id="JRFJ01000006">
    <property type="protein sequence ID" value="KHJ53346.1"/>
    <property type="molecule type" value="Genomic_DNA"/>
</dbReference>
<dbReference type="InterPro" id="IPR029044">
    <property type="entry name" value="Nucleotide-diphossugar_trans"/>
</dbReference>
<dbReference type="Pfam" id="PF00535">
    <property type="entry name" value="Glycos_transf_2"/>
    <property type="match status" value="1"/>
</dbReference>
<organism evidence="2 3">
    <name type="scientific">Aureimonas altamirensis</name>
    <dbReference type="NCBI Taxonomy" id="370622"/>
    <lineage>
        <taxon>Bacteria</taxon>
        <taxon>Pseudomonadati</taxon>
        <taxon>Pseudomonadota</taxon>
        <taxon>Alphaproteobacteria</taxon>
        <taxon>Hyphomicrobiales</taxon>
        <taxon>Aurantimonadaceae</taxon>
        <taxon>Aureimonas</taxon>
    </lineage>
</organism>
<dbReference type="PANTHER" id="PTHR43685">
    <property type="entry name" value="GLYCOSYLTRANSFERASE"/>
    <property type="match status" value="1"/>
</dbReference>
<keyword evidence="2" id="KW-0808">Transferase</keyword>
<dbReference type="InterPro" id="IPR050834">
    <property type="entry name" value="Glycosyltransf_2"/>
</dbReference>
<sequence length="314" mass="33866">MIEDRIRVDIGMCTFRRPELAEALASLQRLTIPDGVELHVIVADNDTEPTARPIVEAFAQASRHRVSYVHAPAANISIARNACLDAASGRYIAFIDDDETAHPGWIAALLNVARRQRAAAVLGPVEAIYGEDAPRWMRQADLHSTLPVYVDGRIVTGYTCNVLLDREAACVAGRRFDLSLGRTGGEDTDFFTGLTRDGGRIAYAPEALVREAVPKARATFGWLARRRFRMGQTHARIVIGPGSAARQAGQLARAAAKAGWCWAMAAATFPATASSRRHALRGTLHAGAVVGLLGVREREHYGTAQHGGETPDAA</sequence>
<dbReference type="OrthoDB" id="6116224at2"/>
<feature type="domain" description="Glycosyltransferase 2-like" evidence="1">
    <location>
        <begin position="10"/>
        <end position="168"/>
    </location>
</feature>
<dbReference type="CDD" id="cd00761">
    <property type="entry name" value="Glyco_tranf_GTA_type"/>
    <property type="match status" value="1"/>
</dbReference>
<dbReference type="AlphaFoldDB" id="A0A0B1Q1K5"/>
<dbReference type="STRING" id="370622.LA66_18255"/>
<evidence type="ECO:0000313" key="2">
    <source>
        <dbReference type="EMBL" id="KHJ53346.1"/>
    </source>
</evidence>
<dbReference type="RefSeq" id="WP_039195646.1">
    <property type="nucleotide sequence ID" value="NZ_JRFJ01000006.1"/>
</dbReference>
<dbReference type="Gene3D" id="3.90.550.10">
    <property type="entry name" value="Spore Coat Polysaccharide Biosynthesis Protein SpsA, Chain A"/>
    <property type="match status" value="1"/>
</dbReference>
<gene>
    <name evidence="2" type="ORF">LA66_18255</name>
</gene>
<dbReference type="PANTHER" id="PTHR43685:SF2">
    <property type="entry name" value="GLYCOSYLTRANSFERASE 2-LIKE DOMAIN-CONTAINING PROTEIN"/>
    <property type="match status" value="1"/>
</dbReference>
<reference evidence="2 3" key="1">
    <citation type="submission" date="2014-09" db="EMBL/GenBank/DDBJ databases">
        <title>Isolation and characterization of Aurantimonas altamirensis ON-56566 from clinical sample following a dog bite.</title>
        <authorList>
            <person name="Eshaghi A."/>
            <person name="Li A."/>
            <person name="Shahinas D."/>
            <person name="Bahn P."/>
            <person name="Kus J.V."/>
            <person name="Patel S.N."/>
        </authorList>
    </citation>
    <scope>NUCLEOTIDE SEQUENCE [LARGE SCALE GENOMIC DNA]</scope>
    <source>
        <strain evidence="2 3">ON-56566</strain>
    </source>
</reference>
<protein>
    <submittedName>
        <fullName evidence="2">Glycosyl transferase family A</fullName>
    </submittedName>
</protein>